<evidence type="ECO:0000259" key="5">
    <source>
        <dbReference type="PROSITE" id="PS50931"/>
    </source>
</evidence>
<keyword evidence="3 6" id="KW-0238">DNA-binding</keyword>
<dbReference type="InterPro" id="IPR036388">
    <property type="entry name" value="WH-like_DNA-bd_sf"/>
</dbReference>
<dbReference type="AlphaFoldDB" id="A0A1I1Z165"/>
<feature type="domain" description="HTH lysR-type" evidence="5">
    <location>
        <begin position="1"/>
        <end position="58"/>
    </location>
</feature>
<evidence type="ECO:0000256" key="1">
    <source>
        <dbReference type="ARBA" id="ARBA00009437"/>
    </source>
</evidence>
<dbReference type="PANTHER" id="PTHR30346">
    <property type="entry name" value="TRANSCRIPTIONAL DUAL REGULATOR HCAR-RELATED"/>
    <property type="match status" value="1"/>
</dbReference>
<dbReference type="InterPro" id="IPR036390">
    <property type="entry name" value="WH_DNA-bd_sf"/>
</dbReference>
<evidence type="ECO:0000256" key="3">
    <source>
        <dbReference type="ARBA" id="ARBA00023125"/>
    </source>
</evidence>
<dbReference type="STRING" id="1123323.SAMN05216245_103100"/>
<evidence type="ECO:0000256" key="2">
    <source>
        <dbReference type="ARBA" id="ARBA00023015"/>
    </source>
</evidence>
<dbReference type="PROSITE" id="PS50931">
    <property type="entry name" value="HTH_LYSR"/>
    <property type="match status" value="1"/>
</dbReference>
<dbReference type="SUPFAM" id="SSF53850">
    <property type="entry name" value="Periplasmic binding protein-like II"/>
    <property type="match status" value="1"/>
</dbReference>
<keyword evidence="7" id="KW-1185">Reference proteome</keyword>
<name>A0A1I1Z165_9FIRM</name>
<keyword evidence="4" id="KW-0804">Transcription</keyword>
<dbReference type="CDD" id="cd05466">
    <property type="entry name" value="PBP2_LTTR_substrate"/>
    <property type="match status" value="1"/>
</dbReference>
<gene>
    <name evidence="6" type="ORF">SAMN05216245_103100</name>
</gene>
<dbReference type="GO" id="GO:0003700">
    <property type="term" value="F:DNA-binding transcription factor activity"/>
    <property type="evidence" value="ECO:0007669"/>
    <property type="project" value="InterPro"/>
</dbReference>
<organism evidence="6 7">
    <name type="scientific">Succiniclasticum ruminis DSM 9236</name>
    <dbReference type="NCBI Taxonomy" id="1123323"/>
    <lineage>
        <taxon>Bacteria</taxon>
        <taxon>Bacillati</taxon>
        <taxon>Bacillota</taxon>
        <taxon>Negativicutes</taxon>
        <taxon>Acidaminococcales</taxon>
        <taxon>Acidaminococcaceae</taxon>
        <taxon>Succiniclasticum</taxon>
    </lineage>
</organism>
<dbReference type="PANTHER" id="PTHR30346:SF28">
    <property type="entry name" value="HTH-TYPE TRANSCRIPTIONAL REGULATOR CYNR"/>
    <property type="match status" value="1"/>
</dbReference>
<proteinExistence type="inferred from homology"/>
<dbReference type="PRINTS" id="PR00039">
    <property type="entry name" value="HTHLYSR"/>
</dbReference>
<dbReference type="Gene3D" id="1.10.10.10">
    <property type="entry name" value="Winged helix-like DNA-binding domain superfamily/Winged helix DNA-binding domain"/>
    <property type="match status" value="1"/>
</dbReference>
<evidence type="ECO:0000313" key="6">
    <source>
        <dbReference type="EMBL" id="SFE25302.1"/>
    </source>
</evidence>
<dbReference type="Pfam" id="PF00126">
    <property type="entry name" value="HTH_1"/>
    <property type="match status" value="1"/>
</dbReference>
<reference evidence="6 7" key="1">
    <citation type="submission" date="2016-10" db="EMBL/GenBank/DDBJ databases">
        <authorList>
            <person name="de Groot N.N."/>
        </authorList>
    </citation>
    <scope>NUCLEOTIDE SEQUENCE [LARGE SCALE GENOMIC DNA]</scope>
    <source>
        <strain evidence="6 7">DSM 9236</strain>
    </source>
</reference>
<dbReference type="GO" id="GO:0032993">
    <property type="term" value="C:protein-DNA complex"/>
    <property type="evidence" value="ECO:0007669"/>
    <property type="project" value="TreeGrafter"/>
</dbReference>
<dbReference type="OrthoDB" id="108771at2"/>
<evidence type="ECO:0000313" key="7">
    <source>
        <dbReference type="Proteomes" id="UP000198896"/>
    </source>
</evidence>
<dbReference type="Pfam" id="PF03466">
    <property type="entry name" value="LysR_substrate"/>
    <property type="match status" value="1"/>
</dbReference>
<dbReference type="SUPFAM" id="SSF46785">
    <property type="entry name" value="Winged helix' DNA-binding domain"/>
    <property type="match status" value="1"/>
</dbReference>
<dbReference type="EMBL" id="FONL01000003">
    <property type="protein sequence ID" value="SFE25302.1"/>
    <property type="molecule type" value="Genomic_DNA"/>
</dbReference>
<comment type="similarity">
    <text evidence="1">Belongs to the LysR transcriptional regulatory family.</text>
</comment>
<dbReference type="Proteomes" id="UP000198896">
    <property type="component" value="Unassembled WGS sequence"/>
</dbReference>
<keyword evidence="2" id="KW-0805">Transcription regulation</keyword>
<evidence type="ECO:0000256" key="4">
    <source>
        <dbReference type="ARBA" id="ARBA00023163"/>
    </source>
</evidence>
<accession>A0A1I1Z165</accession>
<protein>
    <submittedName>
        <fullName evidence="6">DNA-binding transcriptional regulator, LysR family</fullName>
    </submittedName>
</protein>
<dbReference type="GO" id="GO:0003677">
    <property type="term" value="F:DNA binding"/>
    <property type="evidence" value="ECO:0007669"/>
    <property type="project" value="UniProtKB-KW"/>
</dbReference>
<dbReference type="RefSeq" id="WP_093912936.1">
    <property type="nucleotide sequence ID" value="NZ_FONL01000003.1"/>
</dbReference>
<sequence length="295" mass="33680">MNSKQIDCILMLAQTLNFNRAAENLYITQPTLTYHIKTAEEEIGFPIFHRSGKGAALTPAGQQFCLVLGNLRDELKRAIEQGQNNSRRYHSNLTVGLPMRSAIYFLPQAIEEFEHTHEGVSVTPEFIPLHSFDRFLRGEQDMVFAREEDMKRIPDIKIHPLFKSKIYLISETTDPLAQKDKIVIDDLAGRTLMVGGGSQPELRAVQQRVLQKLHLAHFNSNDHDTTLTNVASHKGICLAPGFLNDHNGEFAWTRFDCKETISCVLCTHASDRRELVSDFIRILQRYYKTRPDFPV</sequence>
<dbReference type="InterPro" id="IPR000847">
    <property type="entry name" value="LysR_HTH_N"/>
</dbReference>
<dbReference type="Gene3D" id="3.40.190.290">
    <property type="match status" value="1"/>
</dbReference>
<dbReference type="InterPro" id="IPR005119">
    <property type="entry name" value="LysR_subst-bd"/>
</dbReference>